<name>A0A8T2PHV1_9TELE</name>
<dbReference type="InterPro" id="IPR036179">
    <property type="entry name" value="Ig-like_dom_sf"/>
</dbReference>
<evidence type="ECO:0000259" key="3">
    <source>
        <dbReference type="PROSITE" id="PS50835"/>
    </source>
</evidence>
<dbReference type="SUPFAM" id="SSF48726">
    <property type="entry name" value="Immunoglobulin"/>
    <property type="match status" value="1"/>
</dbReference>
<dbReference type="Proteomes" id="UP000824540">
    <property type="component" value="Unassembled WGS sequence"/>
</dbReference>
<dbReference type="AlphaFoldDB" id="A0A8T2PHV1"/>
<dbReference type="InterPro" id="IPR013783">
    <property type="entry name" value="Ig-like_fold"/>
</dbReference>
<dbReference type="Pfam" id="PF07654">
    <property type="entry name" value="C1-set"/>
    <property type="match status" value="1"/>
</dbReference>
<sequence>MPCSILKASQSWHPPKGMQSHGFEAMVSDFVFCEGVLILLHNAVNAAQAFFGEGTKLTVLEHNVTNPKVKILHPSKNEIEEKKHVTLVCVAYDFYPDHIDIKWGINGVDVTKSSTMDDSARLTESNKKYIISSRLKITKSVWLSSRNEFSCKVEFYNGSKTVTYPDLIKGAPCE</sequence>
<dbReference type="PANTHER" id="PTHR23411">
    <property type="entry name" value="TAPASIN"/>
    <property type="match status" value="1"/>
</dbReference>
<evidence type="ECO:0000313" key="4">
    <source>
        <dbReference type="EMBL" id="KAG9352054.1"/>
    </source>
</evidence>
<keyword evidence="2" id="KW-0393">Immunoglobulin domain</keyword>
<reference evidence="4" key="1">
    <citation type="thesis" date="2021" institute="BYU ScholarsArchive" country="Provo, UT, USA">
        <title>Applications of and Algorithms for Genome Assembly and Genomic Analyses with an Emphasis on Marine Teleosts.</title>
        <authorList>
            <person name="Pickett B.D."/>
        </authorList>
    </citation>
    <scope>NUCLEOTIDE SEQUENCE</scope>
    <source>
        <strain evidence="4">HI-2016</strain>
    </source>
</reference>
<comment type="caution">
    <text evidence="4">The sequence shown here is derived from an EMBL/GenBank/DDBJ whole genome shotgun (WGS) entry which is preliminary data.</text>
</comment>
<protein>
    <recommendedName>
        <fullName evidence="3">Ig-like domain-containing protein</fullName>
    </recommendedName>
</protein>
<evidence type="ECO:0000256" key="1">
    <source>
        <dbReference type="ARBA" id="ARBA00023157"/>
    </source>
</evidence>
<dbReference type="EMBL" id="JAFBMS010000005">
    <property type="protein sequence ID" value="KAG9352054.1"/>
    <property type="molecule type" value="Genomic_DNA"/>
</dbReference>
<evidence type="ECO:0000256" key="2">
    <source>
        <dbReference type="ARBA" id="ARBA00023319"/>
    </source>
</evidence>
<accession>A0A8T2PHV1</accession>
<dbReference type="InterPro" id="IPR007110">
    <property type="entry name" value="Ig-like_dom"/>
</dbReference>
<keyword evidence="5" id="KW-1185">Reference proteome</keyword>
<dbReference type="PROSITE" id="PS50835">
    <property type="entry name" value="IG_LIKE"/>
    <property type="match status" value="1"/>
</dbReference>
<dbReference type="OrthoDB" id="9049585at2759"/>
<proteinExistence type="predicted"/>
<dbReference type="Gene3D" id="2.60.40.10">
    <property type="entry name" value="Immunoglobulins"/>
    <property type="match status" value="1"/>
</dbReference>
<feature type="domain" description="Ig-like" evidence="3">
    <location>
        <begin position="67"/>
        <end position="163"/>
    </location>
</feature>
<dbReference type="InterPro" id="IPR003597">
    <property type="entry name" value="Ig_C1-set"/>
</dbReference>
<dbReference type="InterPro" id="IPR050380">
    <property type="entry name" value="Immune_Resp_Modulators"/>
</dbReference>
<evidence type="ECO:0000313" key="5">
    <source>
        <dbReference type="Proteomes" id="UP000824540"/>
    </source>
</evidence>
<gene>
    <name evidence="4" type="ORF">JZ751_020467</name>
</gene>
<dbReference type="FunFam" id="2.60.40.10:FF:000283">
    <property type="entry name" value="Immunoglobulin kappa constant"/>
    <property type="match status" value="1"/>
</dbReference>
<organism evidence="4 5">
    <name type="scientific">Albula glossodonta</name>
    <name type="common">roundjaw bonefish</name>
    <dbReference type="NCBI Taxonomy" id="121402"/>
    <lineage>
        <taxon>Eukaryota</taxon>
        <taxon>Metazoa</taxon>
        <taxon>Chordata</taxon>
        <taxon>Craniata</taxon>
        <taxon>Vertebrata</taxon>
        <taxon>Euteleostomi</taxon>
        <taxon>Actinopterygii</taxon>
        <taxon>Neopterygii</taxon>
        <taxon>Teleostei</taxon>
        <taxon>Albuliformes</taxon>
        <taxon>Albulidae</taxon>
        <taxon>Albula</taxon>
    </lineage>
</organism>
<dbReference type="SMART" id="SM00407">
    <property type="entry name" value="IGc1"/>
    <property type="match status" value="1"/>
</dbReference>
<keyword evidence="1" id="KW-1015">Disulfide bond</keyword>